<keyword evidence="9" id="KW-1185">Reference proteome</keyword>
<dbReference type="SUPFAM" id="SSF57845">
    <property type="entry name" value="B-box zinc-binding domain"/>
    <property type="match status" value="1"/>
</dbReference>
<dbReference type="SMART" id="SM00336">
    <property type="entry name" value="BBOX"/>
    <property type="match status" value="1"/>
</dbReference>
<dbReference type="InterPro" id="IPR000315">
    <property type="entry name" value="Znf_B-box"/>
</dbReference>
<dbReference type="InterPro" id="IPR017907">
    <property type="entry name" value="Znf_RING_CS"/>
</dbReference>
<dbReference type="EMBL" id="JBJQND010000004">
    <property type="protein sequence ID" value="KAL3879276.1"/>
    <property type="molecule type" value="Genomic_DNA"/>
</dbReference>
<dbReference type="PROSITE" id="PS50089">
    <property type="entry name" value="ZF_RING_2"/>
    <property type="match status" value="1"/>
</dbReference>
<dbReference type="SUPFAM" id="SSF57850">
    <property type="entry name" value="RING/U-box"/>
    <property type="match status" value="1"/>
</dbReference>
<dbReference type="Gene3D" id="3.30.40.10">
    <property type="entry name" value="Zinc/RING finger domain, C3HC4 (zinc finger)"/>
    <property type="match status" value="1"/>
</dbReference>
<dbReference type="InterPro" id="IPR047153">
    <property type="entry name" value="TRIM45/56/19-like"/>
</dbReference>
<evidence type="ECO:0000313" key="8">
    <source>
        <dbReference type="EMBL" id="KAL3879276.1"/>
    </source>
</evidence>
<dbReference type="InterPro" id="IPR027370">
    <property type="entry name" value="Znf-RING_euk"/>
</dbReference>
<keyword evidence="1" id="KW-0479">Metal-binding</keyword>
<dbReference type="Proteomes" id="UP001634394">
    <property type="component" value="Unassembled WGS sequence"/>
</dbReference>
<dbReference type="EMBL" id="JBJQND010000004">
    <property type="protein sequence ID" value="KAL3879274.1"/>
    <property type="molecule type" value="Genomic_DNA"/>
</dbReference>
<dbReference type="InterPro" id="IPR013083">
    <property type="entry name" value="Znf_RING/FYVE/PHD"/>
</dbReference>
<dbReference type="PANTHER" id="PTHR25462:SF296">
    <property type="entry name" value="MEIOTIC P26, ISOFORM F"/>
    <property type="match status" value="1"/>
</dbReference>
<gene>
    <name evidence="7" type="ORF">ACJMK2_031576</name>
    <name evidence="8" type="ORF">ACJMK2_031578</name>
</gene>
<feature type="domain" description="B box-type" evidence="6">
    <location>
        <begin position="79"/>
        <end position="119"/>
    </location>
</feature>
<dbReference type="PROSITE" id="PS00518">
    <property type="entry name" value="ZF_RING_1"/>
    <property type="match status" value="1"/>
</dbReference>
<feature type="domain" description="RING-type" evidence="5">
    <location>
        <begin position="10"/>
        <end position="50"/>
    </location>
</feature>
<evidence type="ECO:0000256" key="1">
    <source>
        <dbReference type="ARBA" id="ARBA00022723"/>
    </source>
</evidence>
<keyword evidence="3" id="KW-0862">Zinc</keyword>
<dbReference type="InterPro" id="IPR001841">
    <property type="entry name" value="Znf_RING"/>
</dbReference>
<proteinExistence type="predicted"/>
<protein>
    <submittedName>
        <fullName evidence="7">Uncharacterized protein</fullName>
    </submittedName>
</protein>
<dbReference type="PROSITE" id="PS50119">
    <property type="entry name" value="ZF_BBOX"/>
    <property type="match status" value="1"/>
</dbReference>
<comment type="caution">
    <text evidence="7">The sequence shown here is derived from an EMBL/GenBank/DDBJ whole genome shotgun (WGS) entry which is preliminary data.</text>
</comment>
<evidence type="ECO:0000259" key="6">
    <source>
        <dbReference type="PROSITE" id="PS50119"/>
    </source>
</evidence>
<evidence type="ECO:0000256" key="2">
    <source>
        <dbReference type="ARBA" id="ARBA00022771"/>
    </source>
</evidence>
<evidence type="ECO:0000259" key="5">
    <source>
        <dbReference type="PROSITE" id="PS50089"/>
    </source>
</evidence>
<evidence type="ECO:0000313" key="7">
    <source>
        <dbReference type="EMBL" id="KAL3879274.1"/>
    </source>
</evidence>
<dbReference type="Pfam" id="PF13445">
    <property type="entry name" value="zf-RING_UBOX"/>
    <property type="match status" value="1"/>
</dbReference>
<name>A0ABD3WZ80_SINWO</name>
<dbReference type="Gene3D" id="3.30.160.60">
    <property type="entry name" value="Classic Zinc Finger"/>
    <property type="match status" value="1"/>
</dbReference>
<evidence type="ECO:0000313" key="9">
    <source>
        <dbReference type="Proteomes" id="UP001634394"/>
    </source>
</evidence>
<accession>A0ABD3WZ80</accession>
<dbReference type="AlphaFoldDB" id="A0ABD3WZ80"/>
<dbReference type="PANTHER" id="PTHR25462">
    <property type="entry name" value="BONUS, ISOFORM C-RELATED"/>
    <property type="match status" value="1"/>
</dbReference>
<organism evidence="7 9">
    <name type="scientific">Sinanodonta woodiana</name>
    <name type="common">Chinese pond mussel</name>
    <name type="synonym">Anodonta woodiana</name>
    <dbReference type="NCBI Taxonomy" id="1069815"/>
    <lineage>
        <taxon>Eukaryota</taxon>
        <taxon>Metazoa</taxon>
        <taxon>Spiralia</taxon>
        <taxon>Lophotrochozoa</taxon>
        <taxon>Mollusca</taxon>
        <taxon>Bivalvia</taxon>
        <taxon>Autobranchia</taxon>
        <taxon>Heteroconchia</taxon>
        <taxon>Palaeoheterodonta</taxon>
        <taxon>Unionida</taxon>
        <taxon>Unionoidea</taxon>
        <taxon>Unionidae</taxon>
        <taxon>Unioninae</taxon>
        <taxon>Sinanodonta</taxon>
    </lineage>
</organism>
<dbReference type="GO" id="GO:0008270">
    <property type="term" value="F:zinc ion binding"/>
    <property type="evidence" value="ECO:0007669"/>
    <property type="project" value="UniProtKB-KW"/>
</dbReference>
<dbReference type="Pfam" id="PF00643">
    <property type="entry name" value="zf-B_box"/>
    <property type="match status" value="1"/>
</dbReference>
<dbReference type="SMART" id="SM00184">
    <property type="entry name" value="RING"/>
    <property type="match status" value="1"/>
</dbReference>
<reference evidence="7 9" key="1">
    <citation type="submission" date="2024-11" db="EMBL/GenBank/DDBJ databases">
        <title>Chromosome-level genome assembly of the freshwater bivalve Anodonta woodiana.</title>
        <authorList>
            <person name="Chen X."/>
        </authorList>
    </citation>
    <scope>NUCLEOTIDE SEQUENCE [LARGE SCALE GENOMIC DNA]</scope>
    <source>
        <strain evidence="7">MN2024</strain>
        <tissue evidence="7">Gills</tissue>
    </source>
</reference>
<keyword evidence="2 4" id="KW-0863">Zinc-finger</keyword>
<sequence length="213" mass="24693">MDSEENATSCPVCRRIYCDPRSLSCGHSFCLNCLKGVAGNNRRFRCPLCRFEVNLRYTNVDQLPKNFVLCSVIEARDKKKPSMCLDHKKSFDFFCQRCDVVICSKCLTMQHKGHAIEDIEIIYSERNKNIDSISNTVDNTFKKWNDALEKQHNAICSYLHQERERKKQVFSEAERMIADSMTTVTGLETEISKLRSKDTAFVVQVFVHVLWMT</sequence>
<evidence type="ECO:0000256" key="4">
    <source>
        <dbReference type="PROSITE-ProRule" id="PRU00024"/>
    </source>
</evidence>
<evidence type="ECO:0000256" key="3">
    <source>
        <dbReference type="ARBA" id="ARBA00022833"/>
    </source>
</evidence>